<name>A0A2U3B5X8_9VIBR</name>
<dbReference type="PRINTS" id="PR00421">
    <property type="entry name" value="THIOREDOXIN"/>
</dbReference>
<dbReference type="PANTHER" id="PTHR45663:SF40">
    <property type="entry name" value="THIOREDOXIN 2"/>
    <property type="match status" value="1"/>
</dbReference>
<dbReference type="GO" id="GO:0046872">
    <property type="term" value="F:metal ion binding"/>
    <property type="evidence" value="ECO:0007669"/>
    <property type="project" value="UniProtKB-KW"/>
</dbReference>
<dbReference type="NCBIfam" id="NF008229">
    <property type="entry name" value="PRK10996.1"/>
    <property type="match status" value="1"/>
</dbReference>
<dbReference type="InterPro" id="IPR005746">
    <property type="entry name" value="Thioredoxin"/>
</dbReference>
<evidence type="ECO:0000256" key="7">
    <source>
        <dbReference type="NCBIfam" id="TIGR01068"/>
    </source>
</evidence>
<reference evidence="9 10" key="1">
    <citation type="submission" date="2018-05" db="EMBL/GenBank/DDBJ databases">
        <title>Vibrio limimaris sp. nov., isolated from marine sediment.</title>
        <authorList>
            <person name="Li C.-M."/>
        </authorList>
    </citation>
    <scope>NUCLEOTIDE SEQUENCE [LARGE SCALE GENOMIC DNA]</scope>
    <source>
        <strain evidence="9 10">E4404</strain>
    </source>
</reference>
<keyword evidence="2" id="KW-0813">Transport</keyword>
<dbReference type="Gene3D" id="2.30.30.380">
    <property type="entry name" value="Zn-finger domain of Sec23/24"/>
    <property type="match status" value="1"/>
</dbReference>
<dbReference type="OrthoDB" id="9790390at2"/>
<evidence type="ECO:0000256" key="3">
    <source>
        <dbReference type="ARBA" id="ARBA00022723"/>
    </source>
</evidence>
<keyword evidence="6" id="KW-0676">Redox-active center</keyword>
<evidence type="ECO:0000256" key="6">
    <source>
        <dbReference type="ARBA" id="ARBA00023284"/>
    </source>
</evidence>
<evidence type="ECO:0000256" key="5">
    <source>
        <dbReference type="ARBA" id="ARBA00023157"/>
    </source>
</evidence>
<dbReference type="PROSITE" id="PS51352">
    <property type="entry name" value="THIOREDOXIN_2"/>
    <property type="match status" value="1"/>
</dbReference>
<dbReference type="RefSeq" id="WP_109320731.1">
    <property type="nucleotide sequence ID" value="NZ_QFWT01000010.1"/>
</dbReference>
<dbReference type="CDD" id="cd02947">
    <property type="entry name" value="TRX_family"/>
    <property type="match status" value="1"/>
</dbReference>
<dbReference type="InterPro" id="IPR049299">
    <property type="entry name" value="Thio2_N"/>
</dbReference>
<dbReference type="GO" id="GO:0015035">
    <property type="term" value="F:protein-disulfide reductase activity"/>
    <property type="evidence" value="ECO:0007669"/>
    <property type="project" value="UniProtKB-UniRule"/>
</dbReference>
<dbReference type="SUPFAM" id="SSF52833">
    <property type="entry name" value="Thioredoxin-like"/>
    <property type="match status" value="1"/>
</dbReference>
<dbReference type="PANTHER" id="PTHR45663">
    <property type="entry name" value="GEO12009P1"/>
    <property type="match status" value="1"/>
</dbReference>
<keyword evidence="4" id="KW-0249">Electron transport</keyword>
<evidence type="ECO:0000313" key="9">
    <source>
        <dbReference type="EMBL" id="PWI32206.1"/>
    </source>
</evidence>
<dbReference type="NCBIfam" id="TIGR01068">
    <property type="entry name" value="thioredoxin"/>
    <property type="match status" value="1"/>
</dbReference>
<proteinExistence type="inferred from homology"/>
<dbReference type="AlphaFoldDB" id="A0A2U3B5X8"/>
<dbReference type="EMBL" id="QFWT01000010">
    <property type="protein sequence ID" value="PWI32206.1"/>
    <property type="molecule type" value="Genomic_DNA"/>
</dbReference>
<evidence type="ECO:0000256" key="2">
    <source>
        <dbReference type="ARBA" id="ARBA00022448"/>
    </source>
</evidence>
<dbReference type="GO" id="GO:0005829">
    <property type="term" value="C:cytosol"/>
    <property type="evidence" value="ECO:0007669"/>
    <property type="project" value="TreeGrafter"/>
</dbReference>
<dbReference type="InterPro" id="IPR017937">
    <property type="entry name" value="Thioredoxin_CS"/>
</dbReference>
<dbReference type="InterPro" id="IPR036249">
    <property type="entry name" value="Thioredoxin-like_sf"/>
</dbReference>
<dbReference type="PROSITE" id="PS00194">
    <property type="entry name" value="THIOREDOXIN_1"/>
    <property type="match status" value="1"/>
</dbReference>
<accession>A0A2U3B5X8</accession>
<comment type="similarity">
    <text evidence="1">Belongs to the thioredoxin family.</text>
</comment>
<protein>
    <recommendedName>
        <fullName evidence="7">Thioredoxin</fullName>
    </recommendedName>
</protein>
<organism evidence="9 10">
    <name type="scientific">Vibrio albus</name>
    <dbReference type="NCBI Taxonomy" id="2200953"/>
    <lineage>
        <taxon>Bacteria</taxon>
        <taxon>Pseudomonadati</taxon>
        <taxon>Pseudomonadota</taxon>
        <taxon>Gammaproteobacteria</taxon>
        <taxon>Vibrionales</taxon>
        <taxon>Vibrionaceae</taxon>
        <taxon>Vibrio</taxon>
    </lineage>
</organism>
<sequence length="144" mass="15809">MSTITTRCPSCNGLNKLPVSRISEQAVCGKCKAPLLDGAPIEGTPKNLDALLTSNIPVVVDFWAPWCGPCQSFAPIFKEVAQQRQNEIRFVKVDTESNPELAGQYRIRSIPTLMVFKGGQRVDFLSGALPKSQFESWLNNAIAK</sequence>
<dbReference type="Proteomes" id="UP000245362">
    <property type="component" value="Unassembled WGS sequence"/>
</dbReference>
<evidence type="ECO:0000259" key="8">
    <source>
        <dbReference type="PROSITE" id="PS51352"/>
    </source>
</evidence>
<gene>
    <name evidence="9" type="ORF">DI392_16135</name>
</gene>
<dbReference type="Pfam" id="PF00085">
    <property type="entry name" value="Thioredoxin"/>
    <property type="match status" value="1"/>
</dbReference>
<comment type="caution">
    <text evidence="9">The sequence shown here is derived from an EMBL/GenBank/DDBJ whole genome shotgun (WGS) entry which is preliminary data.</text>
</comment>
<dbReference type="InterPro" id="IPR013766">
    <property type="entry name" value="Thioredoxin_domain"/>
</dbReference>
<evidence type="ECO:0000256" key="4">
    <source>
        <dbReference type="ARBA" id="ARBA00022982"/>
    </source>
</evidence>
<dbReference type="FunFam" id="3.40.30.10:FF:000001">
    <property type="entry name" value="Thioredoxin"/>
    <property type="match status" value="1"/>
</dbReference>
<evidence type="ECO:0000256" key="1">
    <source>
        <dbReference type="ARBA" id="ARBA00008987"/>
    </source>
</evidence>
<dbReference type="Pfam" id="PF21352">
    <property type="entry name" value="Zn_ribbon_Thio2"/>
    <property type="match status" value="1"/>
</dbReference>
<feature type="domain" description="Thioredoxin" evidence="8">
    <location>
        <begin position="27"/>
        <end position="143"/>
    </location>
</feature>
<keyword evidence="3" id="KW-0479">Metal-binding</keyword>
<dbReference type="Gene3D" id="3.40.30.10">
    <property type="entry name" value="Glutaredoxin"/>
    <property type="match status" value="1"/>
</dbReference>
<keyword evidence="10" id="KW-1185">Reference proteome</keyword>
<keyword evidence="5" id="KW-1015">Disulfide bond</keyword>
<evidence type="ECO:0000313" key="10">
    <source>
        <dbReference type="Proteomes" id="UP000245362"/>
    </source>
</evidence>